<dbReference type="Proteomes" id="UP001165685">
    <property type="component" value="Unassembled WGS sequence"/>
</dbReference>
<evidence type="ECO:0000256" key="1">
    <source>
        <dbReference type="SAM" id="MobiDB-lite"/>
    </source>
</evidence>
<proteinExistence type="predicted"/>
<dbReference type="EMBL" id="JAQFWP010000095">
    <property type="protein sequence ID" value="MDA2808645.1"/>
    <property type="molecule type" value="Genomic_DNA"/>
</dbReference>
<gene>
    <name evidence="2" type="ORF">O4U47_29340</name>
</gene>
<protein>
    <submittedName>
        <fullName evidence="2">Cell envelope biogenesis protein TolA</fullName>
    </submittedName>
</protein>
<sequence>MDETDREVPPVKFEWVDPPGETADAEPRPAVPAGDEVAEERRFGEGPPGEPAARPVGERMATTLNGVRASLNLLAARAAEQCAAEAGRLADAGTSAAAEAVFRPDRFSAAPKGERR</sequence>
<accession>A0ABT4TVB0</accession>
<dbReference type="RefSeq" id="WP_270681232.1">
    <property type="nucleotide sequence ID" value="NZ_JAQFWP010000095.1"/>
</dbReference>
<feature type="region of interest" description="Disordered" evidence="1">
    <location>
        <begin position="1"/>
        <end position="56"/>
    </location>
</feature>
<name>A0ABT4TVB0_9ACTN</name>
<comment type="caution">
    <text evidence="2">The sequence shown here is derived from an EMBL/GenBank/DDBJ whole genome shotgun (WGS) entry which is preliminary data.</text>
</comment>
<reference evidence="2" key="1">
    <citation type="submission" date="2023-01" db="EMBL/GenBank/DDBJ databases">
        <title>Draft genome sequence of Nocardiopsis sp. LSu2-4 isolated from halophytes.</title>
        <authorList>
            <person name="Duangmal K."/>
            <person name="Chantavorakit T."/>
        </authorList>
    </citation>
    <scope>NUCLEOTIDE SEQUENCE</scope>
    <source>
        <strain evidence="2">LSu2-4</strain>
    </source>
</reference>
<evidence type="ECO:0000313" key="3">
    <source>
        <dbReference type="Proteomes" id="UP001165685"/>
    </source>
</evidence>
<keyword evidence="3" id="KW-1185">Reference proteome</keyword>
<organism evidence="2 3">
    <name type="scientific">Nocardiopsis suaedae</name>
    <dbReference type="NCBI Taxonomy" id="3018444"/>
    <lineage>
        <taxon>Bacteria</taxon>
        <taxon>Bacillati</taxon>
        <taxon>Actinomycetota</taxon>
        <taxon>Actinomycetes</taxon>
        <taxon>Streptosporangiales</taxon>
        <taxon>Nocardiopsidaceae</taxon>
        <taxon>Nocardiopsis</taxon>
    </lineage>
</organism>
<evidence type="ECO:0000313" key="2">
    <source>
        <dbReference type="EMBL" id="MDA2808645.1"/>
    </source>
</evidence>